<dbReference type="EMBL" id="LAZR01038935">
    <property type="protein sequence ID" value="KKL18269.1"/>
    <property type="molecule type" value="Genomic_DNA"/>
</dbReference>
<dbReference type="AlphaFoldDB" id="A0A0F9B8N0"/>
<reference evidence="1" key="1">
    <citation type="journal article" date="2015" name="Nature">
        <title>Complex archaea that bridge the gap between prokaryotes and eukaryotes.</title>
        <authorList>
            <person name="Spang A."/>
            <person name="Saw J.H."/>
            <person name="Jorgensen S.L."/>
            <person name="Zaremba-Niedzwiedzka K."/>
            <person name="Martijn J."/>
            <person name="Lind A.E."/>
            <person name="van Eijk R."/>
            <person name="Schleper C."/>
            <person name="Guy L."/>
            <person name="Ettema T.J."/>
        </authorList>
    </citation>
    <scope>NUCLEOTIDE SEQUENCE</scope>
</reference>
<proteinExistence type="predicted"/>
<feature type="non-terminal residue" evidence="1">
    <location>
        <position position="1"/>
    </location>
</feature>
<comment type="caution">
    <text evidence="1">The sequence shown here is derived from an EMBL/GenBank/DDBJ whole genome shotgun (WGS) entry which is preliminary data.</text>
</comment>
<evidence type="ECO:0000313" key="1">
    <source>
        <dbReference type="EMBL" id="KKL18269.1"/>
    </source>
</evidence>
<name>A0A0F9B8N0_9ZZZZ</name>
<organism evidence="1">
    <name type="scientific">marine sediment metagenome</name>
    <dbReference type="NCBI Taxonomy" id="412755"/>
    <lineage>
        <taxon>unclassified sequences</taxon>
        <taxon>metagenomes</taxon>
        <taxon>ecological metagenomes</taxon>
    </lineage>
</organism>
<protein>
    <recommendedName>
        <fullName evidence="2">Terminase large subunit gp17-like C-terminal domain-containing protein</fullName>
    </recommendedName>
</protein>
<accession>A0A0F9B8N0</accession>
<gene>
    <name evidence="1" type="ORF">LCGC14_2477190</name>
</gene>
<dbReference type="Gene3D" id="3.30.420.240">
    <property type="match status" value="1"/>
</dbReference>
<sequence length="239" mass="27684">LKTCWDEQRSYREAAFWTDAPFLTRDAAEWLREARGRTLYVRDPVTVIACDPARFGDDETVIMALENSELLEEPTVMGKSPSTQISGAMNQLRLKYDCWCSVETTFMPGVADELKSYKANVIEFNPSAKPDLMFEEQYSNLRAQAWGEAGKKFCEGKIQCHNMYEKLEEQLMAPTYYFRTGKTAIEKKEDIKKRLIVSPDHGDTYVQGLWAIEKTPDMSSVDWYKSRRNKRRKKRNAMA</sequence>
<evidence type="ECO:0008006" key="2">
    <source>
        <dbReference type="Google" id="ProtNLM"/>
    </source>
</evidence>